<reference evidence="2" key="1">
    <citation type="journal article" date="2022" name="Int. J. Mol. Sci.">
        <title>Draft Genome of Tanacetum Coccineum: Genomic Comparison of Closely Related Tanacetum-Family Plants.</title>
        <authorList>
            <person name="Yamashiro T."/>
            <person name="Shiraishi A."/>
            <person name="Nakayama K."/>
            <person name="Satake H."/>
        </authorList>
    </citation>
    <scope>NUCLEOTIDE SEQUENCE</scope>
</reference>
<comment type="caution">
    <text evidence="2">The sequence shown here is derived from an EMBL/GenBank/DDBJ whole genome shotgun (WGS) entry which is preliminary data.</text>
</comment>
<accession>A0ABQ5AH10</accession>
<dbReference type="InterPro" id="IPR012336">
    <property type="entry name" value="Thioredoxin-like_fold"/>
</dbReference>
<evidence type="ECO:0000313" key="3">
    <source>
        <dbReference type="Proteomes" id="UP001151760"/>
    </source>
</evidence>
<evidence type="ECO:0000259" key="1">
    <source>
        <dbReference type="Pfam" id="PF17172"/>
    </source>
</evidence>
<name>A0ABQ5AH10_9ASTR</name>
<gene>
    <name evidence="2" type="ORF">Tco_0821573</name>
</gene>
<dbReference type="Pfam" id="PF17172">
    <property type="entry name" value="GST_N_4"/>
    <property type="match status" value="1"/>
</dbReference>
<proteinExistence type="predicted"/>
<protein>
    <submittedName>
        <fullName evidence="2">Mitochondrial outer membrane import complex protein METAXIN-like protein</fullName>
    </submittedName>
</protein>
<dbReference type="Proteomes" id="UP001151760">
    <property type="component" value="Unassembled WGS sequence"/>
</dbReference>
<keyword evidence="3" id="KW-1185">Reference proteome</keyword>
<feature type="domain" description="Thioredoxin-like fold" evidence="1">
    <location>
        <begin position="16"/>
        <end position="86"/>
    </location>
</feature>
<reference evidence="2" key="2">
    <citation type="submission" date="2022-01" db="EMBL/GenBank/DDBJ databases">
        <authorList>
            <person name="Yamashiro T."/>
            <person name="Shiraishi A."/>
            <person name="Satake H."/>
            <person name="Nakayama K."/>
        </authorList>
    </citation>
    <scope>NUCLEOTIDE SEQUENCE</scope>
</reference>
<sequence>MIGQWLFTPKMRIKGWKRKKQIPFVDSNTYVAYINEEGGVIESLKEDNIVNLDSEVQSLPEWVSTVALINSGLSDAMLYELWADSDGSAA</sequence>
<organism evidence="2 3">
    <name type="scientific">Tanacetum coccineum</name>
    <dbReference type="NCBI Taxonomy" id="301880"/>
    <lineage>
        <taxon>Eukaryota</taxon>
        <taxon>Viridiplantae</taxon>
        <taxon>Streptophyta</taxon>
        <taxon>Embryophyta</taxon>
        <taxon>Tracheophyta</taxon>
        <taxon>Spermatophyta</taxon>
        <taxon>Magnoliopsida</taxon>
        <taxon>eudicotyledons</taxon>
        <taxon>Gunneridae</taxon>
        <taxon>Pentapetalae</taxon>
        <taxon>asterids</taxon>
        <taxon>campanulids</taxon>
        <taxon>Asterales</taxon>
        <taxon>Asteraceae</taxon>
        <taxon>Asteroideae</taxon>
        <taxon>Anthemideae</taxon>
        <taxon>Anthemidinae</taxon>
        <taxon>Tanacetum</taxon>
    </lineage>
</organism>
<dbReference type="EMBL" id="BQNB010012193">
    <property type="protein sequence ID" value="GJT00404.1"/>
    <property type="molecule type" value="Genomic_DNA"/>
</dbReference>
<evidence type="ECO:0000313" key="2">
    <source>
        <dbReference type="EMBL" id="GJT00404.1"/>
    </source>
</evidence>